<organism evidence="2 3">
    <name type="scientific">Megalodesulfovibrio gigas (strain ATCC 19364 / DSM 1382 / NCIMB 9332 / VKM B-1759)</name>
    <name type="common">Desulfovibrio gigas</name>
    <dbReference type="NCBI Taxonomy" id="1121448"/>
    <lineage>
        <taxon>Bacteria</taxon>
        <taxon>Pseudomonadati</taxon>
        <taxon>Thermodesulfobacteriota</taxon>
        <taxon>Desulfovibrionia</taxon>
        <taxon>Desulfovibrionales</taxon>
        <taxon>Desulfovibrionaceae</taxon>
        <taxon>Megalodesulfovibrio</taxon>
    </lineage>
</organism>
<keyword evidence="3" id="KW-1185">Reference proteome</keyword>
<gene>
    <name evidence="2" type="ORF">DGI_2666</name>
</gene>
<dbReference type="PATRIC" id="fig|1121448.10.peg.2622"/>
<protein>
    <submittedName>
        <fullName evidence="2">Uncharacterized protein</fullName>
    </submittedName>
</protein>
<reference evidence="2 3" key="1">
    <citation type="journal article" date="2013" name="J. Bacteriol.">
        <title>Roles of HynAB and Ech, the only two hydrogenases found in the model sulfate reducer Desulfovibrio gigas.</title>
        <authorList>
            <person name="Morais-Silva F.O."/>
            <person name="Santos C.I."/>
            <person name="Rodrigues R."/>
            <person name="Pereira I.A."/>
            <person name="Rodrigues-Pousada C."/>
        </authorList>
    </citation>
    <scope>NUCLEOTIDE SEQUENCE [LARGE SCALE GENOMIC DNA]</scope>
    <source>
        <strain evidence="3">ATCC 19364 / DSM 1382 / NCIMB 9332 / VKM B-1759</strain>
    </source>
</reference>
<name>T2GEN6_MEGG1</name>
<dbReference type="KEGG" id="dgg:DGI_2666"/>
<proteinExistence type="predicted"/>
<feature type="region of interest" description="Disordered" evidence="1">
    <location>
        <begin position="235"/>
        <end position="275"/>
    </location>
</feature>
<evidence type="ECO:0000313" key="3">
    <source>
        <dbReference type="Proteomes" id="UP000016587"/>
    </source>
</evidence>
<dbReference type="RefSeq" id="WP_021761410.1">
    <property type="nucleotide sequence ID" value="NC_022444.1"/>
</dbReference>
<evidence type="ECO:0000313" key="2">
    <source>
        <dbReference type="EMBL" id="AGW14397.1"/>
    </source>
</evidence>
<dbReference type="STRING" id="1121448.DGI_2666"/>
<feature type="compositionally biased region" description="Low complexity" evidence="1">
    <location>
        <begin position="242"/>
        <end position="275"/>
    </location>
</feature>
<dbReference type="HOGENOM" id="CLU_1010932_0_0_7"/>
<dbReference type="Proteomes" id="UP000016587">
    <property type="component" value="Chromosome"/>
</dbReference>
<evidence type="ECO:0000256" key="1">
    <source>
        <dbReference type="SAM" id="MobiDB-lite"/>
    </source>
</evidence>
<reference evidence="3" key="2">
    <citation type="submission" date="2013-07" db="EMBL/GenBank/DDBJ databases">
        <authorList>
            <person name="Morais-Silva F.O."/>
            <person name="Rezende A.M."/>
            <person name="Pimentel C."/>
            <person name="Resende D.M."/>
            <person name="Santos C.I."/>
            <person name="Clemente C."/>
            <person name="de Oliveira L.M."/>
            <person name="da Silva S.M."/>
            <person name="Costa D.A."/>
            <person name="Varela-Raposo A."/>
            <person name="Horacio E.C.A."/>
            <person name="Matos M."/>
            <person name="Flores O."/>
            <person name="Ruiz J.C."/>
            <person name="Rodrigues-Pousada C."/>
        </authorList>
    </citation>
    <scope>NUCLEOTIDE SEQUENCE [LARGE SCALE GENOMIC DNA]</scope>
    <source>
        <strain evidence="3">ATCC 19364 / DSM 1382 / NCIMB 9332 / VKM B-1759</strain>
    </source>
</reference>
<sequence>MVRTSFTGFMQRAVPAGRWWLLVLALALAGVAGHAPWACAKLIDLDPDYFGTREFGVDERGYFRGVILNVSTHVLAGVQVEIVAQKREGGEMWRRTISLPPLKPTQRALLEVFVGLQDGQPASYDVTYRMDDTVGKNPVAPTTTTQRKKIGFNLAGLGDFRSAFLELTPGSKTIALEYQGEDVAVVLLLPQDGSAELPLFELQGPDNATTQLVLETGGQYAFYVDGEGAWSIQWKDEPPAQAPGAPQAQESSPSAPAAPLPTAAPRARQQQLIVE</sequence>
<dbReference type="EMBL" id="CP006585">
    <property type="protein sequence ID" value="AGW14397.1"/>
    <property type="molecule type" value="Genomic_DNA"/>
</dbReference>
<dbReference type="AlphaFoldDB" id="T2GEN6"/>
<accession>T2GEN6</accession>